<dbReference type="InterPro" id="IPR052345">
    <property type="entry name" value="Rad_response_metalloprotease"/>
</dbReference>
<name>A0AAE6YBI0_STRAT</name>
<dbReference type="AlphaFoldDB" id="A0AAE6YBI0"/>
<feature type="domain" description="IrrE N-terminal-like" evidence="1">
    <location>
        <begin position="162"/>
        <end position="272"/>
    </location>
</feature>
<reference evidence="2 3" key="1">
    <citation type="submission" date="2020-03" db="EMBL/GenBank/DDBJ databases">
        <title>Is there a link between lipid content and antibiotic production in Streptomyces?</title>
        <authorList>
            <person name="David M."/>
            <person name="Lejeune C."/>
            <person name="Abreu S."/>
            <person name="Thibessard A."/>
            <person name="Leblond P."/>
            <person name="Chaminade P."/>
            <person name="Virolle M.-J."/>
        </authorList>
    </citation>
    <scope>NUCLEOTIDE SEQUENCE [LARGE SCALE GENOMIC DNA]</scope>
    <source>
        <strain evidence="2 3">DSM 41481</strain>
    </source>
</reference>
<organism evidence="2 3">
    <name type="scientific">Streptomyces antibioticus</name>
    <dbReference type="NCBI Taxonomy" id="1890"/>
    <lineage>
        <taxon>Bacteria</taxon>
        <taxon>Bacillati</taxon>
        <taxon>Actinomycetota</taxon>
        <taxon>Actinomycetes</taxon>
        <taxon>Kitasatosporales</taxon>
        <taxon>Streptomycetaceae</taxon>
        <taxon>Streptomyces</taxon>
    </lineage>
</organism>
<dbReference type="Gene3D" id="1.10.10.2910">
    <property type="match status" value="1"/>
</dbReference>
<accession>A0AAE6YBI0</accession>
<evidence type="ECO:0000313" key="3">
    <source>
        <dbReference type="Proteomes" id="UP000502504"/>
    </source>
</evidence>
<evidence type="ECO:0000259" key="1">
    <source>
        <dbReference type="Pfam" id="PF06114"/>
    </source>
</evidence>
<dbReference type="RefSeq" id="WP_167797258.1">
    <property type="nucleotide sequence ID" value="NZ_CM007717.1"/>
</dbReference>
<dbReference type="Proteomes" id="UP000502504">
    <property type="component" value="Chromosome"/>
</dbReference>
<dbReference type="PANTHER" id="PTHR43236">
    <property type="entry name" value="ANTITOXIN HIGA1"/>
    <property type="match status" value="1"/>
</dbReference>
<dbReference type="PANTHER" id="PTHR43236:SF2">
    <property type="entry name" value="BLL0069 PROTEIN"/>
    <property type="match status" value="1"/>
</dbReference>
<protein>
    <submittedName>
        <fullName evidence="2">ImmA/IrrE family metallo-endopeptidase</fullName>
    </submittedName>
</protein>
<gene>
    <name evidence="2" type="ORF">HCX60_26600</name>
</gene>
<sequence length="389" mass="42872">MAATNTREERFKHTLNTLVKREGVTPETLLELLGSLESYTALTSGARLPSTYEATLLSAFFKVAPGLLLHGDEPSMGVSLRLGTVDGIHDVSEVVSHAIQLLATDRLTRDWGCTQPIIDVASFAPSKVWHDRNAGERTAARLRAYLDFSETEPVQDLTGLVESFGVPVEYRKLPDNIHGISIPEKWGDCVSWIVVINSNDVWSRQRFTLAHELCHVLQNDPGQVIVDRAKMQDLRPERIANSFARHFLLPEEALLEKLEKRGAISTRTQLAALVTEIVLTYGLSRDATMIALGEVAEDGIDESLMRFCQTAPVSELMRITGNSAAWDELNSTQGESFPSERLSQQVLDAYAEQLVSLQAVADVIADGSVESARMQLGKAGWDMSERVVG</sequence>
<proteinExistence type="predicted"/>
<dbReference type="Pfam" id="PF06114">
    <property type="entry name" value="Peptidase_M78"/>
    <property type="match status" value="1"/>
</dbReference>
<dbReference type="InterPro" id="IPR010359">
    <property type="entry name" value="IrrE_HExxH"/>
</dbReference>
<evidence type="ECO:0000313" key="2">
    <source>
        <dbReference type="EMBL" id="QIT46648.1"/>
    </source>
</evidence>
<dbReference type="EMBL" id="CP050692">
    <property type="protein sequence ID" value="QIT46648.1"/>
    <property type="molecule type" value="Genomic_DNA"/>
</dbReference>